<dbReference type="InterPro" id="IPR029021">
    <property type="entry name" value="Prot-tyrosine_phosphatase-like"/>
</dbReference>
<evidence type="ECO:0000259" key="3">
    <source>
        <dbReference type="PROSITE" id="PS50055"/>
    </source>
</evidence>
<feature type="transmembrane region" description="Helical" evidence="2">
    <location>
        <begin position="178"/>
        <end position="198"/>
    </location>
</feature>
<proteinExistence type="predicted"/>
<dbReference type="InterPro" id="IPR000387">
    <property type="entry name" value="Tyr_Pase_dom"/>
</dbReference>
<dbReference type="GO" id="GO:0004725">
    <property type="term" value="F:protein tyrosine phosphatase activity"/>
    <property type="evidence" value="ECO:0007669"/>
    <property type="project" value="InterPro"/>
</dbReference>
<dbReference type="PANTHER" id="PTHR46163">
    <property type="entry name" value="TYROSINE-PROTEIN PHOSPHATASE-RELATED"/>
    <property type="match status" value="1"/>
</dbReference>
<dbReference type="PROSITE" id="PS50056">
    <property type="entry name" value="TYR_PHOSPHATASE_2"/>
    <property type="match status" value="1"/>
</dbReference>
<name>A0A1I7SGA8_BURXY</name>
<accession>A0A1I7SGA8</accession>
<dbReference type="Proteomes" id="UP000095284">
    <property type="component" value="Unplaced"/>
</dbReference>
<dbReference type="PRINTS" id="PR00700">
    <property type="entry name" value="PRTYPHPHTASE"/>
</dbReference>
<dbReference type="SMART" id="SM00404">
    <property type="entry name" value="PTPc_motif"/>
    <property type="match status" value="1"/>
</dbReference>
<dbReference type="PROSITE" id="PS00383">
    <property type="entry name" value="TYR_PHOSPHATASE_1"/>
    <property type="match status" value="1"/>
</dbReference>
<feature type="domain" description="Tyrosine specific protein phosphatases" evidence="4">
    <location>
        <begin position="429"/>
        <end position="481"/>
    </location>
</feature>
<feature type="transmembrane region" description="Helical" evidence="2">
    <location>
        <begin position="88"/>
        <end position="108"/>
    </location>
</feature>
<sequence>MAQQAHSYCGNERFIVSFFYAVLATICATVQTVVIKVIIRKRLHRESISYAAILRICFVNLTFVLAQLPIIVNGLFCVSCSQVDRVAVIFYLTAFYCLEPYGLILTLSRIDVVLVKGLIPTRLLKTLNNLIYPLYLALFIFCTMHPFSDCLMFYEGYNYDHAASCDRDWILDGLSSSVYFFLTFNLIAYIAILIVLRIRRRRSGTARDRAPPADCSDETSGSRATTPNRSNLPLPVEKGIDAFLSGLVKLGVEGLRQEFAALKEVQSPDYKTDAFLANKSKNRYRDVFCTDPTRVVLTYNVPPDGDYIHANTVVIDGAERNYIAAQGPTDATVADFWRMVYQLNVSTIVMLCKVVEDNKAKCAQYFPMTPGKSEQYGVMEVDCKKAETEHGMMTYTLEVLPDGYNASSVIAKIYQMTDWPDRSVPKNASPALRLLEVLPQGQVLIHCSAGIGRTGTIIAIDSVCQRLMRGIETTVGIFGIF</sequence>
<feature type="transmembrane region" description="Helical" evidence="2">
    <location>
        <begin position="51"/>
        <end position="76"/>
    </location>
</feature>
<dbReference type="InterPro" id="IPR000242">
    <property type="entry name" value="PTP_cat"/>
</dbReference>
<reference evidence="6" key="1">
    <citation type="submission" date="2016-11" db="UniProtKB">
        <authorList>
            <consortium name="WormBaseParasite"/>
        </authorList>
    </citation>
    <scope>IDENTIFICATION</scope>
</reference>
<evidence type="ECO:0000256" key="1">
    <source>
        <dbReference type="SAM" id="MobiDB-lite"/>
    </source>
</evidence>
<keyword evidence="2" id="KW-1133">Transmembrane helix</keyword>
<feature type="transmembrane region" description="Helical" evidence="2">
    <location>
        <begin position="18"/>
        <end position="39"/>
    </location>
</feature>
<dbReference type="SMART" id="SM00194">
    <property type="entry name" value="PTPc"/>
    <property type="match status" value="1"/>
</dbReference>
<dbReference type="Gene3D" id="3.90.190.10">
    <property type="entry name" value="Protein tyrosine phosphatase superfamily"/>
    <property type="match status" value="1"/>
</dbReference>
<dbReference type="InterPro" id="IPR016130">
    <property type="entry name" value="Tyr_Pase_AS"/>
</dbReference>
<evidence type="ECO:0000259" key="4">
    <source>
        <dbReference type="PROSITE" id="PS50056"/>
    </source>
</evidence>
<dbReference type="Pfam" id="PF00102">
    <property type="entry name" value="Y_phosphatase"/>
    <property type="match status" value="1"/>
</dbReference>
<keyword evidence="2" id="KW-0812">Transmembrane</keyword>
<dbReference type="InterPro" id="IPR003595">
    <property type="entry name" value="Tyr_Pase_cat"/>
</dbReference>
<dbReference type="eggNOG" id="KOG0789">
    <property type="taxonomic scope" value="Eukaryota"/>
</dbReference>
<feature type="domain" description="Tyrosine-protein phosphatase" evidence="3">
    <location>
        <begin position="255"/>
        <end position="481"/>
    </location>
</feature>
<evidence type="ECO:0000256" key="2">
    <source>
        <dbReference type="SAM" id="Phobius"/>
    </source>
</evidence>
<evidence type="ECO:0000313" key="6">
    <source>
        <dbReference type="WBParaSite" id="BXY_1207200.1"/>
    </source>
</evidence>
<protein>
    <submittedName>
        <fullName evidence="6">Protein-tyrosine phosphatase</fullName>
    </submittedName>
</protein>
<feature type="transmembrane region" description="Helical" evidence="2">
    <location>
        <begin position="129"/>
        <end position="147"/>
    </location>
</feature>
<dbReference type="WBParaSite" id="BXY_1207200.1">
    <property type="protein sequence ID" value="BXY_1207200.1"/>
    <property type="gene ID" value="BXY_1207200"/>
</dbReference>
<dbReference type="SUPFAM" id="SSF52799">
    <property type="entry name" value="(Phosphotyrosine protein) phosphatases II"/>
    <property type="match status" value="1"/>
</dbReference>
<organism evidence="5 6">
    <name type="scientific">Bursaphelenchus xylophilus</name>
    <name type="common">Pinewood nematode worm</name>
    <name type="synonym">Aphelenchoides xylophilus</name>
    <dbReference type="NCBI Taxonomy" id="6326"/>
    <lineage>
        <taxon>Eukaryota</taxon>
        <taxon>Metazoa</taxon>
        <taxon>Ecdysozoa</taxon>
        <taxon>Nematoda</taxon>
        <taxon>Chromadorea</taxon>
        <taxon>Rhabditida</taxon>
        <taxon>Tylenchina</taxon>
        <taxon>Tylenchomorpha</taxon>
        <taxon>Aphelenchoidea</taxon>
        <taxon>Aphelenchoididae</taxon>
        <taxon>Bursaphelenchus</taxon>
    </lineage>
</organism>
<feature type="region of interest" description="Disordered" evidence="1">
    <location>
        <begin position="206"/>
        <end position="232"/>
    </location>
</feature>
<evidence type="ECO:0000313" key="5">
    <source>
        <dbReference type="Proteomes" id="UP000095284"/>
    </source>
</evidence>
<dbReference type="PROSITE" id="PS50055">
    <property type="entry name" value="TYR_PHOSPHATASE_PTP"/>
    <property type="match status" value="1"/>
</dbReference>
<dbReference type="PANTHER" id="PTHR46163:SF5">
    <property type="entry name" value="TYROSINE-PROTEIN PHOSPHATASE"/>
    <property type="match status" value="1"/>
</dbReference>
<dbReference type="AlphaFoldDB" id="A0A1I7SGA8"/>
<dbReference type="CDD" id="cd00047">
    <property type="entry name" value="PTPc"/>
    <property type="match status" value="1"/>
</dbReference>
<dbReference type="InterPro" id="IPR052782">
    <property type="entry name" value="Oocyte-zygote_transition_reg"/>
</dbReference>
<feature type="compositionally biased region" description="Polar residues" evidence="1">
    <location>
        <begin position="218"/>
        <end position="231"/>
    </location>
</feature>
<keyword evidence="2" id="KW-0472">Membrane</keyword>